<keyword evidence="3" id="KW-0847">Vitamin C</keyword>
<dbReference type="PROSITE" id="PS51471">
    <property type="entry name" value="FE2OG_OXY"/>
    <property type="match status" value="1"/>
</dbReference>
<evidence type="ECO:0000256" key="1">
    <source>
        <dbReference type="ARBA" id="ARBA00001961"/>
    </source>
</evidence>
<reference evidence="8 9" key="1">
    <citation type="submission" date="2019-02" db="EMBL/GenBank/DDBJ databases">
        <title>Deep-cultivation of Planctomycetes and their phenomic and genomic characterization uncovers novel biology.</title>
        <authorList>
            <person name="Wiegand S."/>
            <person name="Jogler M."/>
            <person name="Boedeker C."/>
            <person name="Pinto D."/>
            <person name="Vollmers J."/>
            <person name="Rivas-Marin E."/>
            <person name="Kohn T."/>
            <person name="Peeters S.H."/>
            <person name="Heuer A."/>
            <person name="Rast P."/>
            <person name="Oberbeckmann S."/>
            <person name="Bunk B."/>
            <person name="Jeske O."/>
            <person name="Meyerdierks A."/>
            <person name="Storesund J.E."/>
            <person name="Kallscheuer N."/>
            <person name="Luecker S."/>
            <person name="Lage O.M."/>
            <person name="Pohl T."/>
            <person name="Merkel B.J."/>
            <person name="Hornburger P."/>
            <person name="Mueller R.-W."/>
            <person name="Bruemmer F."/>
            <person name="Labrenz M."/>
            <person name="Spormann A.M."/>
            <person name="Op den Camp H."/>
            <person name="Overmann J."/>
            <person name="Amann R."/>
            <person name="Jetten M.S.M."/>
            <person name="Mascher T."/>
            <person name="Medema M.H."/>
            <person name="Devos D.P."/>
            <person name="Kaster A.-K."/>
            <person name="Ovreas L."/>
            <person name="Rohde M."/>
            <person name="Galperin M.Y."/>
            <person name="Jogler C."/>
        </authorList>
    </citation>
    <scope>NUCLEOTIDE SEQUENCE [LARGE SCALE GENOMIC DNA]</scope>
    <source>
        <strain evidence="8 9">V22</strain>
    </source>
</reference>
<dbReference type="SMART" id="SM00702">
    <property type="entry name" value="P4Hc"/>
    <property type="match status" value="1"/>
</dbReference>
<evidence type="ECO:0000256" key="5">
    <source>
        <dbReference type="ARBA" id="ARBA00023002"/>
    </source>
</evidence>
<dbReference type="PANTHER" id="PTHR10869:SF246">
    <property type="entry name" value="TRANSMEMBRANE PROLYL 4-HYDROXYLASE"/>
    <property type="match status" value="1"/>
</dbReference>
<dbReference type="Gene3D" id="2.60.120.620">
    <property type="entry name" value="q2cbj1_9rhob like domain"/>
    <property type="match status" value="1"/>
</dbReference>
<keyword evidence="5" id="KW-0560">Oxidoreductase</keyword>
<evidence type="ECO:0000256" key="4">
    <source>
        <dbReference type="ARBA" id="ARBA00022964"/>
    </source>
</evidence>
<dbReference type="RefSeq" id="WP_145261571.1">
    <property type="nucleotide sequence ID" value="NZ_CP036316.1"/>
</dbReference>
<keyword evidence="6" id="KW-0408">Iron</keyword>
<dbReference type="PANTHER" id="PTHR10869">
    <property type="entry name" value="PROLYL 4-HYDROXYLASE ALPHA SUBUNIT"/>
    <property type="match status" value="1"/>
</dbReference>
<dbReference type="GO" id="GO:0031418">
    <property type="term" value="F:L-ascorbic acid binding"/>
    <property type="evidence" value="ECO:0007669"/>
    <property type="project" value="UniProtKB-KW"/>
</dbReference>
<accession>A0A517T7R9</accession>
<dbReference type="Proteomes" id="UP000319976">
    <property type="component" value="Chromosome"/>
</dbReference>
<gene>
    <name evidence="8" type="ORF">V22_16550</name>
</gene>
<evidence type="ECO:0000313" key="8">
    <source>
        <dbReference type="EMBL" id="QDT64421.1"/>
    </source>
</evidence>
<keyword evidence="9" id="KW-1185">Reference proteome</keyword>
<dbReference type="OrthoDB" id="269774at2"/>
<dbReference type="Pfam" id="PF13640">
    <property type="entry name" value="2OG-FeII_Oxy_3"/>
    <property type="match status" value="1"/>
</dbReference>
<dbReference type="GO" id="GO:0004656">
    <property type="term" value="F:procollagen-proline 4-dioxygenase activity"/>
    <property type="evidence" value="ECO:0007669"/>
    <property type="project" value="TreeGrafter"/>
</dbReference>
<dbReference type="InterPro" id="IPR044862">
    <property type="entry name" value="Pro_4_hyd_alph_FE2OG_OXY"/>
</dbReference>
<dbReference type="GO" id="GO:0005506">
    <property type="term" value="F:iron ion binding"/>
    <property type="evidence" value="ECO:0007669"/>
    <property type="project" value="InterPro"/>
</dbReference>
<dbReference type="InterPro" id="IPR006620">
    <property type="entry name" value="Pro_4_hyd_alph"/>
</dbReference>
<dbReference type="AlphaFoldDB" id="A0A517T7R9"/>
<evidence type="ECO:0000256" key="6">
    <source>
        <dbReference type="ARBA" id="ARBA00023004"/>
    </source>
</evidence>
<evidence type="ECO:0000256" key="3">
    <source>
        <dbReference type="ARBA" id="ARBA00022896"/>
    </source>
</evidence>
<evidence type="ECO:0000259" key="7">
    <source>
        <dbReference type="PROSITE" id="PS51471"/>
    </source>
</evidence>
<comment type="cofactor">
    <cofactor evidence="1">
        <name>L-ascorbate</name>
        <dbReference type="ChEBI" id="CHEBI:38290"/>
    </cofactor>
</comment>
<dbReference type="KEGG" id="chya:V22_16550"/>
<dbReference type="EMBL" id="CP036316">
    <property type="protein sequence ID" value="QDT64421.1"/>
    <property type="molecule type" value="Genomic_DNA"/>
</dbReference>
<dbReference type="InterPro" id="IPR005123">
    <property type="entry name" value="Oxoglu/Fe-dep_dioxygenase_dom"/>
</dbReference>
<protein>
    <submittedName>
        <fullName evidence="8">Fe(II)-dependent oxygenase superfamily protein</fullName>
    </submittedName>
</protein>
<sequence length="190" mass="21691">MSGLDSSQPYIIKVRDVMSPEECLRMIERIESLGPEVATINTFAGAMVNRDVRNNDRVMFDDQELADEILARVRHRAPETFLEMKLAGANERFRCYRYQPGMRFAPHADGAFHRSSIEQSCYSCLIYLNEEFEGGATTFLTEPEVAIQPERGMALLFQHPIIHEGSVVTKGTKYVCRTDLMYRQPIGESF</sequence>
<keyword evidence="2" id="KW-0479">Metal-binding</keyword>
<feature type="domain" description="Fe2OG dioxygenase" evidence="7">
    <location>
        <begin position="88"/>
        <end position="182"/>
    </location>
</feature>
<name>A0A517T7R9_9PLAN</name>
<keyword evidence="4" id="KW-0223">Dioxygenase</keyword>
<evidence type="ECO:0000313" key="9">
    <source>
        <dbReference type="Proteomes" id="UP000319976"/>
    </source>
</evidence>
<evidence type="ECO:0000256" key="2">
    <source>
        <dbReference type="ARBA" id="ARBA00022723"/>
    </source>
</evidence>
<organism evidence="8 9">
    <name type="scientific">Calycomorphotria hydatis</name>
    <dbReference type="NCBI Taxonomy" id="2528027"/>
    <lineage>
        <taxon>Bacteria</taxon>
        <taxon>Pseudomonadati</taxon>
        <taxon>Planctomycetota</taxon>
        <taxon>Planctomycetia</taxon>
        <taxon>Planctomycetales</taxon>
        <taxon>Planctomycetaceae</taxon>
        <taxon>Calycomorphotria</taxon>
    </lineage>
</organism>
<dbReference type="InterPro" id="IPR045054">
    <property type="entry name" value="P4HA-like"/>
</dbReference>
<proteinExistence type="predicted"/>